<dbReference type="EMBL" id="JBHUOZ010000001">
    <property type="protein sequence ID" value="MFD2919658.1"/>
    <property type="molecule type" value="Genomic_DNA"/>
</dbReference>
<reference evidence="3" key="1">
    <citation type="journal article" date="2019" name="Int. J. Syst. Evol. Microbiol.">
        <title>The Global Catalogue of Microorganisms (GCM) 10K type strain sequencing project: providing services to taxonomists for standard genome sequencing and annotation.</title>
        <authorList>
            <consortium name="The Broad Institute Genomics Platform"/>
            <consortium name="The Broad Institute Genome Sequencing Center for Infectious Disease"/>
            <person name="Wu L."/>
            <person name="Ma J."/>
        </authorList>
    </citation>
    <scope>NUCLEOTIDE SEQUENCE [LARGE SCALE GENOMIC DNA]</scope>
    <source>
        <strain evidence="3">KCTC 23299</strain>
    </source>
</reference>
<comment type="caution">
    <text evidence="2">The sequence shown here is derived from an EMBL/GenBank/DDBJ whole genome shotgun (WGS) entry which is preliminary data.</text>
</comment>
<dbReference type="Proteomes" id="UP001597511">
    <property type="component" value="Unassembled WGS sequence"/>
</dbReference>
<evidence type="ECO:0000313" key="2">
    <source>
        <dbReference type="EMBL" id="MFD2919658.1"/>
    </source>
</evidence>
<keyword evidence="3" id="KW-1185">Reference proteome</keyword>
<organism evidence="2 3">
    <name type="scientific">Terrimonas rubra</name>
    <dbReference type="NCBI Taxonomy" id="1035890"/>
    <lineage>
        <taxon>Bacteria</taxon>
        <taxon>Pseudomonadati</taxon>
        <taxon>Bacteroidota</taxon>
        <taxon>Chitinophagia</taxon>
        <taxon>Chitinophagales</taxon>
        <taxon>Chitinophagaceae</taxon>
        <taxon>Terrimonas</taxon>
    </lineage>
</organism>
<feature type="signal peptide" evidence="1">
    <location>
        <begin position="1"/>
        <end position="22"/>
    </location>
</feature>
<accession>A0ABW6A7H5</accession>
<evidence type="ECO:0000256" key="1">
    <source>
        <dbReference type="SAM" id="SignalP"/>
    </source>
</evidence>
<name>A0ABW6A7H5_9BACT</name>
<evidence type="ECO:0008006" key="4">
    <source>
        <dbReference type="Google" id="ProtNLM"/>
    </source>
</evidence>
<gene>
    <name evidence="2" type="ORF">ACFS6H_08075</name>
</gene>
<proteinExistence type="predicted"/>
<dbReference type="RefSeq" id="WP_386097062.1">
    <property type="nucleotide sequence ID" value="NZ_JBHUOZ010000001.1"/>
</dbReference>
<feature type="chain" id="PRO_5046637405" description="DUF4294 domain-containing protein" evidence="1">
    <location>
        <begin position="23"/>
        <end position="167"/>
    </location>
</feature>
<sequence>MFKTLRSAGIIVLLLFALSVRAQQFESAIDYNDYLSSVTDTLYTLGGKWGSKFSEVKDKREFEKLTPVRKEIQAFIERKKMEYFLLKDFKGSARLRLAMVEFLVFQGYMIEQGFMPFESLSKTASDTVIDDYVKKLTTLSEGEGNMLQKVIKEQEAYAEKNGFRIGD</sequence>
<keyword evidence="1" id="KW-0732">Signal</keyword>
<protein>
    <recommendedName>
        <fullName evidence="4">DUF4294 domain-containing protein</fullName>
    </recommendedName>
</protein>
<evidence type="ECO:0000313" key="3">
    <source>
        <dbReference type="Proteomes" id="UP001597511"/>
    </source>
</evidence>